<dbReference type="CDD" id="cd00167">
    <property type="entry name" value="SANT"/>
    <property type="match status" value="2"/>
</dbReference>
<reference evidence="3 4" key="2">
    <citation type="submission" date="2024-01" db="EMBL/GenBank/DDBJ databases">
        <title>Comparative genomics of Cryptococcus and Kwoniella reveals pathogenesis evolution and contrasting modes of karyotype evolution via chromosome fusion or intercentromeric recombination.</title>
        <authorList>
            <person name="Coelho M.A."/>
            <person name="David-Palma M."/>
            <person name="Shea T."/>
            <person name="Bowers K."/>
            <person name="Mcginley-Smith S."/>
            <person name="Mohammad A.W."/>
            <person name="Gnirke A."/>
            <person name="Yurkov A.M."/>
            <person name="Nowrousian M."/>
            <person name="Sun S."/>
            <person name="Cuomo C.A."/>
            <person name="Heitman J."/>
        </authorList>
    </citation>
    <scope>NUCLEOTIDE SEQUENCE [LARGE SCALE GENOMIC DNA]</scope>
    <source>
        <strain evidence="3 4">IND107</strain>
    </source>
</reference>
<evidence type="ECO:0000313" key="3">
    <source>
        <dbReference type="EMBL" id="KAL0250745.1"/>
    </source>
</evidence>
<evidence type="ECO:0000256" key="1">
    <source>
        <dbReference type="SAM" id="MobiDB-lite"/>
    </source>
</evidence>
<feature type="compositionally biased region" description="Basic and acidic residues" evidence="1">
    <location>
        <begin position="372"/>
        <end position="418"/>
    </location>
</feature>
<gene>
    <name evidence="3" type="ORF">I308_102961</name>
</gene>
<dbReference type="Proteomes" id="UP000054399">
    <property type="component" value="Unassembled WGS sequence"/>
</dbReference>
<feature type="compositionally biased region" description="Pro residues" evidence="1">
    <location>
        <begin position="500"/>
        <end position="510"/>
    </location>
</feature>
<feature type="compositionally biased region" description="Polar residues" evidence="1">
    <location>
        <begin position="263"/>
        <end position="310"/>
    </location>
</feature>
<feature type="compositionally biased region" description="Basic and acidic residues" evidence="1">
    <location>
        <begin position="1616"/>
        <end position="1631"/>
    </location>
</feature>
<feature type="compositionally biased region" description="Basic and acidic residues" evidence="1">
    <location>
        <begin position="481"/>
        <end position="495"/>
    </location>
</feature>
<feature type="domain" description="SANT" evidence="2">
    <location>
        <begin position="977"/>
        <end position="1028"/>
    </location>
</feature>
<dbReference type="EMBL" id="ATAM02000004">
    <property type="protein sequence ID" value="KAL0250745.1"/>
    <property type="molecule type" value="Genomic_DNA"/>
</dbReference>
<dbReference type="Gene3D" id="1.10.10.60">
    <property type="entry name" value="Homeodomain-like"/>
    <property type="match status" value="1"/>
</dbReference>
<dbReference type="InterPro" id="IPR009057">
    <property type="entry name" value="Homeodomain-like_sf"/>
</dbReference>
<keyword evidence="4" id="KW-1185">Reference proteome</keyword>
<feature type="compositionally biased region" description="Basic and acidic residues" evidence="1">
    <location>
        <begin position="163"/>
        <end position="189"/>
    </location>
</feature>
<feature type="region of interest" description="Disordered" evidence="1">
    <location>
        <begin position="1235"/>
        <end position="1272"/>
    </location>
</feature>
<feature type="region of interest" description="Disordered" evidence="1">
    <location>
        <begin position="1038"/>
        <end position="1180"/>
    </location>
</feature>
<feature type="region of interest" description="Disordered" evidence="1">
    <location>
        <begin position="1445"/>
        <end position="1568"/>
    </location>
</feature>
<dbReference type="PANTHER" id="PTHR13992:SF39">
    <property type="entry name" value="SMRTER, ISOFORM G"/>
    <property type="match status" value="1"/>
</dbReference>
<feature type="region of interest" description="Disordered" evidence="1">
    <location>
        <begin position="1597"/>
        <end position="1670"/>
    </location>
</feature>
<feature type="compositionally biased region" description="Basic and acidic residues" evidence="1">
    <location>
        <begin position="89"/>
        <end position="130"/>
    </location>
</feature>
<evidence type="ECO:0000313" key="4">
    <source>
        <dbReference type="Proteomes" id="UP000054399"/>
    </source>
</evidence>
<feature type="compositionally biased region" description="Polar residues" evidence="1">
    <location>
        <begin position="1414"/>
        <end position="1424"/>
    </location>
</feature>
<protein>
    <recommendedName>
        <fullName evidence="2">SANT domain-containing protein</fullName>
    </recommendedName>
</protein>
<feature type="compositionally biased region" description="Basic and acidic residues" evidence="1">
    <location>
        <begin position="701"/>
        <end position="711"/>
    </location>
</feature>
<feature type="compositionally biased region" description="Low complexity" evidence="1">
    <location>
        <begin position="67"/>
        <end position="83"/>
    </location>
</feature>
<name>A0ABR3BUZ4_9TREE</name>
<feature type="compositionally biased region" description="Basic residues" evidence="1">
    <location>
        <begin position="1038"/>
        <end position="1050"/>
    </location>
</feature>
<feature type="region of interest" description="Disordered" evidence="1">
    <location>
        <begin position="1"/>
        <end position="519"/>
    </location>
</feature>
<feature type="compositionally biased region" description="Polar residues" evidence="1">
    <location>
        <begin position="665"/>
        <end position="684"/>
    </location>
</feature>
<dbReference type="RefSeq" id="XP_066614932.1">
    <property type="nucleotide sequence ID" value="XM_066757463.1"/>
</dbReference>
<proteinExistence type="predicted"/>
<sequence length="1670" mass="184395">MYPDAGPSRPASYPAKPLVATPGRSPRSGPSRWDEFERDRDRDRDAYSATTRPYSIPPWSSRPPPRQSIRPYLGIASQPRSFSPSPPRRLCDRERERDRDRERARDRERDRERDWERDRNRSYDVRDRLALDPGWRSGVGAAGDLDNQPPRRPVGFSSAPSRAPDREIWSREDRRWVGDRRDDRDRYEPPPRGPPPRPTASSMPHRYPSERPRSPPSATRGPRPVTAQPPASLYPHRIPPGPKSQGPPMRDDRDKEFGPRRTSGPNGLSSINLATAQSLSAQPSPTHSKFSPTTTYIPKAPSSASGSNSPIDPRHTRDLGRPQSLPPRATAPSLLPIKTEIEPRPVPESQDLEEGEVVSPVQTTRNPSWDYPEQRRRAWTPPRDRDREHWEREREREREWLRERDRGRERDRDLDRRRPSPVLSSWANKRVTETRQMRPRRSPSNPPRGPIRPVSPVQPPRQRTDEPGEDGELRSSQAEITTEKQTEELKWEPGRTDLPTTPPVPPPPSLPDADERMRDVTPVKEEKEASPVEQPVVIPVHVTATKTEDPVSSVQLPIDISNESTMKSPVIEAVDAQANGILQKTVIRDIIMTSPVTEDIAMNPVSPLGPPPLDTGSEVPIQNQTPLISDAVPPSQITSPSLLIAEKVLESVDVNMAEQGVALESTQPLSLKQTDTVSQPSPRSTIAERRSVKLPPNIPLNRKESFPRKDSVPSGQSTDVENDAERRTAASESGTPMLEDGEDEDELGAEEARELNLVASVKVAQAKHVPLQEFPILAWNMAAAPEESSRVMLVDDEDRGRMLEEFIRPLKREEATRAKFVRLVVAREKVKLDNTVTQLKHSYLSINKKWKDQCSFLDELMKQRGPPPPELYAMPGAIHPVVTPGAVAPATPAIEEIFNSRSNRRRGLGGDIVATDAEFEEILAGLADNALKDPNLRASKTAAVIPDMIVGPERNLQYNNDNDLVTDPLSFYDNVGVAEPIWTTEERAIFIKRYLAYPKQFGRIADGIPNKTAGECVLFYYRTKKEMDYKGMLAHKRGGGKRKLALKKGAKSSALMQDLTRAKPTVSKDDTAAATPAKGREQPVMLPPGGKRGRGEGGGPGRKKRISQVAIPQTPTPQNEEEEEGHADSVSTSRANSEAPSVSSGKAKMRMTVKTAKRPRFSSIPELSTPTQNPPAQLDTTVSTPATEISEHHSLTNPAELAAAALASLADAATSAAQAELLPPVRRAGKRRKITGEPGAITDPNPPPATAVTGGPGAPEKEKPARRSATNSYWSVEERRKVKELVVLHGMDAKLIAAQLKGKSERQVGNFLEGHRTELEALEGVTGATEVTEETKMQVSTPIQSQVQQQIEAPVQARPEVYSKPRQSGGRTIYDAFPSFMSSQDRYEPRLGMFPSSNPTGTPTPTSHAPHTPQSVPKSAQENHSPVRPISRAGGMRISALLNDEPPAEASAQGELGVVPDSIDAASDVTIDERELDVVTESSPRSLPAVSGPPGGYQPYEQRRDERYSNHTSQSPSLPHVSYSPNAWNGTRPEVPPVHGQTSSMSAPALAHRASWESRPSPGHIYTSSTTRFEALPPIRSQPVTYDLSCVAHGHSDPLTSHVHDREQPHQQQSQTHDDSQREWDDRKYENAEGLQSTALPPLRNTEHEGPVQGGAGDGVTDDRNGDQER</sequence>
<feature type="compositionally biased region" description="Polar residues" evidence="1">
    <location>
        <begin position="1165"/>
        <end position="1180"/>
    </location>
</feature>
<feature type="compositionally biased region" description="Low complexity" evidence="1">
    <location>
        <begin position="1395"/>
        <end position="1413"/>
    </location>
</feature>
<evidence type="ECO:0000259" key="2">
    <source>
        <dbReference type="PROSITE" id="PS51293"/>
    </source>
</evidence>
<feature type="compositionally biased region" description="Basic and acidic residues" evidence="1">
    <location>
        <begin position="32"/>
        <end position="46"/>
    </location>
</feature>
<dbReference type="InterPro" id="IPR001005">
    <property type="entry name" value="SANT/Myb"/>
</dbReference>
<feature type="region of interest" description="Disordered" evidence="1">
    <location>
        <begin position="1387"/>
        <end position="1431"/>
    </location>
</feature>
<dbReference type="SUPFAM" id="SSF46689">
    <property type="entry name" value="Homeodomain-like"/>
    <property type="match status" value="2"/>
</dbReference>
<accession>A0ABR3BUZ4</accession>
<dbReference type="PROSITE" id="PS51293">
    <property type="entry name" value="SANT"/>
    <property type="match status" value="1"/>
</dbReference>
<dbReference type="GeneID" id="91989817"/>
<dbReference type="InterPro" id="IPR017884">
    <property type="entry name" value="SANT_dom"/>
</dbReference>
<feature type="compositionally biased region" description="Basic and acidic residues" evidence="1">
    <location>
        <begin position="249"/>
        <end position="259"/>
    </location>
</feature>
<dbReference type="InterPro" id="IPR051571">
    <property type="entry name" value="N-CoR_corepressor"/>
</dbReference>
<reference evidence="4" key="1">
    <citation type="submission" date="2015-01" db="EMBL/GenBank/DDBJ databases">
        <title>The Genome Sequence of Cryptococcus gattii MMRL2647.</title>
        <authorList>
            <consortium name="The Broad Institute Genomics Platform"/>
            <person name="Cuomo C."/>
            <person name="Litvintseva A."/>
            <person name="Chen Y."/>
            <person name="Heitman J."/>
            <person name="Sun S."/>
            <person name="Springer D."/>
            <person name="Dromer F."/>
            <person name="Young S."/>
            <person name="Zeng Q."/>
            <person name="Gargeya S."/>
            <person name="Abouelleil A."/>
            <person name="Alvarado L."/>
            <person name="Chapman S.B."/>
            <person name="Gainer-Dewar J."/>
            <person name="Goldberg J."/>
            <person name="Griggs A."/>
            <person name="Gujja S."/>
            <person name="Hansen M."/>
            <person name="Howarth C."/>
            <person name="Imamovic A."/>
            <person name="Larimer J."/>
            <person name="Murphy C."/>
            <person name="Naylor J."/>
            <person name="Pearson M."/>
            <person name="Priest M."/>
            <person name="Roberts A."/>
            <person name="Saif S."/>
            <person name="Shea T."/>
            <person name="Sykes S."/>
            <person name="Wortman J."/>
            <person name="Nusbaum C."/>
            <person name="Birren B."/>
        </authorList>
    </citation>
    <scope>NUCLEOTIDE SEQUENCE [LARGE SCALE GENOMIC DNA]</scope>
    <source>
        <strain evidence="4">IND107</strain>
    </source>
</reference>
<feature type="compositionally biased region" description="Basic residues" evidence="1">
    <location>
        <begin position="1147"/>
        <end position="1160"/>
    </location>
</feature>
<feature type="compositionally biased region" description="Polar residues" evidence="1">
    <location>
        <begin position="1510"/>
        <end position="1529"/>
    </location>
</feature>
<feature type="compositionally biased region" description="Basic and acidic residues" evidence="1">
    <location>
        <begin position="1661"/>
        <end position="1670"/>
    </location>
</feature>
<organism evidence="3 4">
    <name type="scientific">Cryptococcus tetragattii IND107</name>
    <dbReference type="NCBI Taxonomy" id="1296105"/>
    <lineage>
        <taxon>Eukaryota</taxon>
        <taxon>Fungi</taxon>
        <taxon>Dikarya</taxon>
        <taxon>Basidiomycota</taxon>
        <taxon>Agaricomycotina</taxon>
        <taxon>Tremellomycetes</taxon>
        <taxon>Tremellales</taxon>
        <taxon>Cryptococcaceae</taxon>
        <taxon>Cryptococcus</taxon>
        <taxon>Cryptococcus gattii species complex</taxon>
    </lineage>
</organism>
<comment type="caution">
    <text evidence="3">The sequence shown here is derived from an EMBL/GenBank/DDBJ whole genome shotgun (WGS) entry which is preliminary data.</text>
</comment>
<feature type="region of interest" description="Disordered" evidence="1">
    <location>
        <begin position="665"/>
        <end position="749"/>
    </location>
</feature>
<dbReference type="PANTHER" id="PTHR13992">
    <property type="entry name" value="NUCLEAR RECEPTOR CO-REPRESSOR RELATED NCOR"/>
    <property type="match status" value="1"/>
</dbReference>
<feature type="compositionally biased region" description="Polar residues" evidence="1">
    <location>
        <begin position="1129"/>
        <end position="1144"/>
    </location>
</feature>
<dbReference type="SMART" id="SM00717">
    <property type="entry name" value="SANT"/>
    <property type="match status" value="2"/>
</dbReference>
<feature type="compositionally biased region" description="Acidic residues" evidence="1">
    <location>
        <begin position="739"/>
        <end position="749"/>
    </location>
</feature>